<reference evidence="2 3" key="1">
    <citation type="submission" date="2018-07" db="EMBL/GenBank/DDBJ databases">
        <title>Genomic Encyclopedia of Archaeal and Bacterial Type Strains, Phase II (KMG-II): from individual species to whole genera.</title>
        <authorList>
            <person name="Goeker M."/>
        </authorList>
    </citation>
    <scope>NUCLEOTIDE SEQUENCE [LARGE SCALE GENOMIC DNA]</scope>
    <source>
        <strain evidence="2 3">DSM 25795</strain>
    </source>
</reference>
<protein>
    <submittedName>
        <fullName evidence="2">Uncharacterized protein DUF4325</fullName>
    </submittedName>
</protein>
<sequence>MIRVRDFLSNPMAVSTDKAELVFIESRNAIEKGEKVEFNFEDIKLVITAFLNIAIGKLYGLNIDYKYIDERLDYSNSTPAIKNMIEKVILNSKKFYSDRSQGEKNNNYINKSIDGDI</sequence>
<organism evidence="2 3">
    <name type="scientific">Flavobacterium cutihirudinis</name>
    <dbReference type="NCBI Taxonomy" id="1265740"/>
    <lineage>
        <taxon>Bacteria</taxon>
        <taxon>Pseudomonadati</taxon>
        <taxon>Bacteroidota</taxon>
        <taxon>Flavobacteriia</taxon>
        <taxon>Flavobacteriales</taxon>
        <taxon>Flavobacteriaceae</taxon>
        <taxon>Flavobacterium</taxon>
    </lineage>
</organism>
<accession>A0A3D9FWC0</accession>
<name>A0A3D9FWC0_9FLAO</name>
<proteinExistence type="predicted"/>
<dbReference type="InterPro" id="IPR025474">
    <property type="entry name" value="DUF4325"/>
</dbReference>
<comment type="caution">
    <text evidence="2">The sequence shown here is derived from an EMBL/GenBank/DDBJ whole genome shotgun (WGS) entry which is preliminary data.</text>
</comment>
<dbReference type="AlphaFoldDB" id="A0A3D9FWC0"/>
<evidence type="ECO:0000259" key="1">
    <source>
        <dbReference type="Pfam" id="PF14213"/>
    </source>
</evidence>
<dbReference type="EMBL" id="QRDQ01000008">
    <property type="protein sequence ID" value="RED25040.1"/>
    <property type="molecule type" value="Genomic_DNA"/>
</dbReference>
<dbReference type="Proteomes" id="UP000257004">
    <property type="component" value="Unassembled WGS sequence"/>
</dbReference>
<evidence type="ECO:0000313" key="3">
    <source>
        <dbReference type="Proteomes" id="UP000257004"/>
    </source>
</evidence>
<dbReference type="Pfam" id="PF14213">
    <property type="entry name" value="DUF4325"/>
    <property type="match status" value="1"/>
</dbReference>
<evidence type="ECO:0000313" key="2">
    <source>
        <dbReference type="EMBL" id="RED25040.1"/>
    </source>
</evidence>
<gene>
    <name evidence="2" type="ORF">BD847_1779</name>
</gene>
<feature type="domain" description="DUF4325" evidence="1">
    <location>
        <begin position="28"/>
        <end position="81"/>
    </location>
</feature>
<keyword evidence="3" id="KW-1185">Reference proteome</keyword>